<organism evidence="8">
    <name type="scientific">Oryza meridionalis</name>
    <dbReference type="NCBI Taxonomy" id="40149"/>
    <lineage>
        <taxon>Eukaryota</taxon>
        <taxon>Viridiplantae</taxon>
        <taxon>Streptophyta</taxon>
        <taxon>Embryophyta</taxon>
        <taxon>Tracheophyta</taxon>
        <taxon>Spermatophyta</taxon>
        <taxon>Magnoliopsida</taxon>
        <taxon>Liliopsida</taxon>
        <taxon>Poales</taxon>
        <taxon>Poaceae</taxon>
        <taxon>BOP clade</taxon>
        <taxon>Oryzoideae</taxon>
        <taxon>Oryzeae</taxon>
        <taxon>Oryzinae</taxon>
        <taxon>Oryza</taxon>
    </lineage>
</organism>
<evidence type="ECO:0000256" key="1">
    <source>
        <dbReference type="ARBA" id="ARBA00009921"/>
    </source>
</evidence>
<evidence type="ECO:0000256" key="3">
    <source>
        <dbReference type="ARBA" id="ARBA00022801"/>
    </source>
</evidence>
<dbReference type="PANTHER" id="PTHR11046:SF14">
    <property type="entry name" value="EXONUCLEASE DOMAIN-CONTAINING PROTEIN"/>
    <property type="match status" value="1"/>
</dbReference>
<name>A0A0E0DC80_9ORYZ</name>
<dbReference type="HOGENOM" id="CLU_644631_0_0_1"/>
<dbReference type="InterPro" id="IPR022894">
    <property type="entry name" value="Oligoribonuclease"/>
</dbReference>
<dbReference type="InterPro" id="IPR036397">
    <property type="entry name" value="RNaseH_sf"/>
</dbReference>
<keyword evidence="6" id="KW-1133">Transmembrane helix</keyword>
<accession>A0A0E0DC80</accession>
<dbReference type="GO" id="GO:0003676">
    <property type="term" value="F:nucleic acid binding"/>
    <property type="evidence" value="ECO:0007669"/>
    <property type="project" value="InterPro"/>
</dbReference>
<dbReference type="Pfam" id="PF00929">
    <property type="entry name" value="RNase_T"/>
    <property type="match status" value="1"/>
</dbReference>
<dbReference type="PANTHER" id="PTHR11046">
    <property type="entry name" value="OLIGORIBONUCLEASE, MITOCHONDRIAL"/>
    <property type="match status" value="1"/>
</dbReference>
<dbReference type="NCBIfam" id="NF003765">
    <property type="entry name" value="PRK05359.1"/>
    <property type="match status" value="1"/>
</dbReference>
<evidence type="ECO:0000313" key="8">
    <source>
        <dbReference type="EnsemblPlants" id="OMERI04G06170.1"/>
    </source>
</evidence>
<sequence>MSKLANMFSVLNLDAEDDREEAAEPPTSSKAEAAAVTSSTETDKIRLNHTMIVNHDGENLASSSSDYDKPLVWIDLEMTGLDITKDRILEIACIITDGKLTKRIEGPDLVIRQSKECVNDMNEWCKVHHSASGLKEKVLQSDISENDAEKQVLDFIRKYIGSATPLIAGNSVYMDLLFLKKYMPHLAAIFSHVIVDVSSISALCSRWFPKERKHAPRKEKNHRAMDDIRESIKELQYYKENIFKSRKSKYTIWIPKKKKKSLLKETYDTLAPCKVLQKTTPAELTRPLQMVRGCSSPTSTSSTYSVSASGCRHAFTTRPTRMSSSAATSSTGGTSAAAGAACGAGATRTEADLAAAKNETGCLALAATLPRVLGRVVGRDDEEEGERRRPHEANAILAAAAIIVVLVVVVSARAPAAAADERVGIG</sequence>
<keyword evidence="9" id="KW-1185">Reference proteome</keyword>
<keyword evidence="6" id="KW-0472">Membrane</keyword>
<dbReference type="InterPro" id="IPR013520">
    <property type="entry name" value="Ribonucl_H"/>
</dbReference>
<feature type="domain" description="Exonuclease" evidence="7">
    <location>
        <begin position="70"/>
        <end position="244"/>
    </location>
</feature>
<keyword evidence="4" id="KW-0269">Exonuclease</keyword>
<dbReference type="GO" id="GO:0005739">
    <property type="term" value="C:mitochondrion"/>
    <property type="evidence" value="ECO:0007669"/>
    <property type="project" value="TreeGrafter"/>
</dbReference>
<dbReference type="STRING" id="40149.A0A0E0DC80"/>
<comment type="similarity">
    <text evidence="1">Belongs to the oligoribonuclease family.</text>
</comment>
<evidence type="ECO:0000256" key="6">
    <source>
        <dbReference type="SAM" id="Phobius"/>
    </source>
</evidence>
<evidence type="ECO:0000256" key="5">
    <source>
        <dbReference type="SAM" id="MobiDB-lite"/>
    </source>
</evidence>
<keyword evidence="6" id="KW-0812">Transmembrane</keyword>
<dbReference type="CDD" id="cd06135">
    <property type="entry name" value="Orn"/>
    <property type="match status" value="1"/>
</dbReference>
<dbReference type="SMART" id="SM00479">
    <property type="entry name" value="EXOIII"/>
    <property type="match status" value="1"/>
</dbReference>
<dbReference type="FunFam" id="3.30.420.10:FF:000003">
    <property type="entry name" value="Oligoribonuclease"/>
    <property type="match status" value="1"/>
</dbReference>
<dbReference type="AlphaFoldDB" id="A0A0E0DC80"/>
<dbReference type="Gene3D" id="3.30.420.10">
    <property type="entry name" value="Ribonuclease H-like superfamily/Ribonuclease H"/>
    <property type="match status" value="1"/>
</dbReference>
<evidence type="ECO:0000256" key="4">
    <source>
        <dbReference type="ARBA" id="ARBA00022839"/>
    </source>
</evidence>
<dbReference type="Proteomes" id="UP000008021">
    <property type="component" value="Chromosome 4"/>
</dbReference>
<feature type="region of interest" description="Disordered" evidence="5">
    <location>
        <begin position="15"/>
        <end position="41"/>
    </location>
</feature>
<dbReference type="GO" id="GO:0000175">
    <property type="term" value="F:3'-5'-RNA exonuclease activity"/>
    <property type="evidence" value="ECO:0007669"/>
    <property type="project" value="InterPro"/>
</dbReference>
<reference evidence="8" key="1">
    <citation type="submission" date="2015-04" db="UniProtKB">
        <authorList>
            <consortium name="EnsemblPlants"/>
        </authorList>
    </citation>
    <scope>IDENTIFICATION</scope>
</reference>
<proteinExistence type="inferred from homology"/>
<evidence type="ECO:0000259" key="7">
    <source>
        <dbReference type="SMART" id="SM00479"/>
    </source>
</evidence>
<feature type="transmembrane region" description="Helical" evidence="6">
    <location>
        <begin position="395"/>
        <end position="414"/>
    </location>
</feature>
<dbReference type="InterPro" id="IPR012337">
    <property type="entry name" value="RNaseH-like_sf"/>
</dbReference>
<feature type="compositionally biased region" description="Low complexity" evidence="5">
    <location>
        <begin position="27"/>
        <end position="40"/>
    </location>
</feature>
<dbReference type="SUPFAM" id="SSF53098">
    <property type="entry name" value="Ribonuclease H-like"/>
    <property type="match status" value="1"/>
</dbReference>
<dbReference type="EnsemblPlants" id="OMERI04G06170.1">
    <property type="protein sequence ID" value="OMERI04G06170.1"/>
    <property type="gene ID" value="OMERI04G06170"/>
</dbReference>
<feature type="transmembrane region" description="Helical" evidence="6">
    <location>
        <begin position="185"/>
        <end position="208"/>
    </location>
</feature>
<keyword evidence="3" id="KW-0378">Hydrolase</keyword>
<evidence type="ECO:0000256" key="2">
    <source>
        <dbReference type="ARBA" id="ARBA00022722"/>
    </source>
</evidence>
<keyword evidence="2" id="KW-0540">Nuclease</keyword>
<dbReference type="Gramene" id="OMERI04G06170.1">
    <property type="protein sequence ID" value="OMERI04G06170.1"/>
    <property type="gene ID" value="OMERI04G06170"/>
</dbReference>
<evidence type="ECO:0000313" key="9">
    <source>
        <dbReference type="Proteomes" id="UP000008021"/>
    </source>
</evidence>
<reference evidence="8" key="2">
    <citation type="submission" date="2018-05" db="EMBL/GenBank/DDBJ databases">
        <title>OmerRS3 (Oryza meridionalis Reference Sequence Version 3).</title>
        <authorList>
            <person name="Zhang J."/>
            <person name="Kudrna D."/>
            <person name="Lee S."/>
            <person name="Talag J."/>
            <person name="Welchert J."/>
            <person name="Wing R.A."/>
        </authorList>
    </citation>
    <scope>NUCLEOTIDE SEQUENCE [LARGE SCALE GENOMIC DNA]</scope>
    <source>
        <strain evidence="8">cv. OR44</strain>
    </source>
</reference>
<protein>
    <recommendedName>
        <fullName evidence="7">Exonuclease domain-containing protein</fullName>
    </recommendedName>
</protein>